<evidence type="ECO:0000313" key="13">
    <source>
        <dbReference type="Proteomes" id="UP000230116"/>
    </source>
</evidence>
<dbReference type="PANTHER" id="PTHR48084:SF4">
    <property type="entry name" value="2-OXOGLUTARATE OXIDOREDUCTASE SUBUNIT KORB"/>
    <property type="match status" value="1"/>
</dbReference>
<dbReference type="PANTHER" id="PTHR48084">
    <property type="entry name" value="2-OXOGLUTARATE OXIDOREDUCTASE SUBUNIT KORB-RELATED"/>
    <property type="match status" value="1"/>
</dbReference>
<proteinExistence type="predicted"/>
<evidence type="ECO:0000256" key="1">
    <source>
        <dbReference type="ARBA" id="ARBA00001946"/>
    </source>
</evidence>
<dbReference type="Pfam" id="PF02775">
    <property type="entry name" value="TPP_enzyme_C"/>
    <property type="match status" value="1"/>
</dbReference>
<keyword evidence="6" id="KW-0560">Oxidoreductase</keyword>
<evidence type="ECO:0000256" key="5">
    <source>
        <dbReference type="ARBA" id="ARBA00022842"/>
    </source>
</evidence>
<dbReference type="CDD" id="cd03375">
    <property type="entry name" value="TPP_OGFOR"/>
    <property type="match status" value="1"/>
</dbReference>
<evidence type="ECO:0000313" key="12">
    <source>
        <dbReference type="EMBL" id="PIV62715.1"/>
    </source>
</evidence>
<feature type="domain" description="Pyruvate ferredoxin oxidoreductase beta subunit C-terminal" evidence="11">
    <location>
        <begin position="200"/>
        <end position="249"/>
    </location>
</feature>
<reference evidence="13" key="1">
    <citation type="submission" date="2017-09" db="EMBL/GenBank/DDBJ databases">
        <title>Depth-based differentiation of microbial function through sediment-hosted aquifers and enrichment of novel symbionts in the deep terrestrial subsurface.</title>
        <authorList>
            <person name="Probst A.J."/>
            <person name="Ladd B."/>
            <person name="Jarett J.K."/>
            <person name="Geller-Mcgrath D.E."/>
            <person name="Sieber C.M.K."/>
            <person name="Emerson J.B."/>
            <person name="Anantharaman K."/>
            <person name="Thomas B.C."/>
            <person name="Malmstrom R."/>
            <person name="Stieglmeier M."/>
            <person name="Klingl A."/>
            <person name="Woyke T."/>
            <person name="Ryan C.M."/>
            <person name="Banfield J.F."/>
        </authorList>
    </citation>
    <scope>NUCLEOTIDE SEQUENCE [LARGE SCALE GENOMIC DNA]</scope>
</reference>
<comment type="cofactor">
    <cofactor evidence="1">
        <name>Mg(2+)</name>
        <dbReference type="ChEBI" id="CHEBI:18420"/>
    </cofactor>
</comment>
<dbReference type="InterPro" id="IPR051457">
    <property type="entry name" value="2-oxoacid:Fd_oxidoreductase"/>
</dbReference>
<sequence length="249" mass="26976">MNTITMQDFSGYTPTWCPGCGDWGIGIAIKSALAQMGLSPSDVGVVFGIGCSGNMNDFLNAYAIHGLHGRAIPTAIGYKLANHKMSIIVVAGDGDCYGEGGNHFLHACRGNHDITVIIHDNRVYGLTTGQVAPTAMKGALSKSTPYGLIESPIDPLGLALTQGATFISQSFAGDAQHMISMIKSAINHKGFSLVNVLQPCVTFNKINGYQYYRKRVYKLIDNKVNNKDRAMKIIQDIEKEKYPLGIIYQ</sequence>
<comment type="cofactor">
    <cofactor evidence="2">
        <name>thiamine diphosphate</name>
        <dbReference type="ChEBI" id="CHEBI:58937"/>
    </cofactor>
</comment>
<evidence type="ECO:0000256" key="6">
    <source>
        <dbReference type="ARBA" id="ARBA00023002"/>
    </source>
</evidence>
<organism evidence="12 13">
    <name type="scientific">Candidatus Roizmanbacteria bacterium CG01_land_8_20_14_3_00_33_9</name>
    <dbReference type="NCBI Taxonomy" id="1974843"/>
    <lineage>
        <taxon>Bacteria</taxon>
        <taxon>Candidatus Roizmaniibacteriota</taxon>
    </lineage>
</organism>
<keyword evidence="4" id="KW-0479">Metal-binding</keyword>
<comment type="cofactor">
    <cofactor evidence="3">
        <name>[4Fe-4S] cluster</name>
        <dbReference type="ChEBI" id="CHEBI:49883"/>
    </cofactor>
</comment>
<feature type="domain" description="Thiamine pyrophosphate enzyme TPP-binding" evidence="10">
    <location>
        <begin position="49"/>
        <end position="196"/>
    </location>
</feature>
<dbReference type="Pfam" id="PF12367">
    <property type="entry name" value="PFO_beta_C"/>
    <property type="match status" value="1"/>
</dbReference>
<gene>
    <name evidence="12" type="ORF">COS12_01350</name>
</gene>
<feature type="non-terminal residue" evidence="12">
    <location>
        <position position="249"/>
    </location>
</feature>
<dbReference type="GO" id="GO:0030976">
    <property type="term" value="F:thiamine pyrophosphate binding"/>
    <property type="evidence" value="ECO:0007669"/>
    <property type="project" value="InterPro"/>
</dbReference>
<keyword evidence="9" id="KW-0786">Thiamine pyrophosphate</keyword>
<evidence type="ECO:0000256" key="9">
    <source>
        <dbReference type="ARBA" id="ARBA00023052"/>
    </source>
</evidence>
<evidence type="ECO:0000256" key="7">
    <source>
        <dbReference type="ARBA" id="ARBA00023004"/>
    </source>
</evidence>
<dbReference type="InterPro" id="IPR032686">
    <property type="entry name" value="PFO_beta_C"/>
</dbReference>
<dbReference type="GO" id="GO:0051536">
    <property type="term" value="F:iron-sulfur cluster binding"/>
    <property type="evidence" value="ECO:0007669"/>
    <property type="project" value="UniProtKB-KW"/>
</dbReference>
<dbReference type="NCBIfam" id="TIGR02177">
    <property type="entry name" value="PorB_KorB"/>
    <property type="match status" value="1"/>
</dbReference>
<evidence type="ECO:0000256" key="4">
    <source>
        <dbReference type="ARBA" id="ARBA00022723"/>
    </source>
</evidence>
<dbReference type="InterPro" id="IPR011896">
    <property type="entry name" value="OFOB"/>
</dbReference>
<accession>A0A2M7E4S3</accession>
<evidence type="ECO:0000256" key="3">
    <source>
        <dbReference type="ARBA" id="ARBA00001966"/>
    </source>
</evidence>
<keyword evidence="7" id="KW-0408">Iron</keyword>
<evidence type="ECO:0000256" key="2">
    <source>
        <dbReference type="ARBA" id="ARBA00001964"/>
    </source>
</evidence>
<dbReference type="GO" id="GO:0045333">
    <property type="term" value="P:cellular respiration"/>
    <property type="evidence" value="ECO:0007669"/>
    <property type="project" value="UniProtKB-ARBA"/>
</dbReference>
<dbReference type="SUPFAM" id="SSF52518">
    <property type="entry name" value="Thiamin diphosphate-binding fold (THDP-binding)"/>
    <property type="match status" value="1"/>
</dbReference>
<keyword evidence="8" id="KW-0411">Iron-sulfur</keyword>
<evidence type="ECO:0000259" key="11">
    <source>
        <dbReference type="Pfam" id="PF12367"/>
    </source>
</evidence>
<name>A0A2M7E4S3_9BACT</name>
<dbReference type="InterPro" id="IPR029061">
    <property type="entry name" value="THDP-binding"/>
</dbReference>
<protein>
    <submittedName>
        <fullName evidence="12">2-oxoacid ferredoxin oxidoreductase</fullName>
    </submittedName>
</protein>
<dbReference type="GO" id="GO:0016625">
    <property type="term" value="F:oxidoreductase activity, acting on the aldehyde or oxo group of donors, iron-sulfur protein as acceptor"/>
    <property type="evidence" value="ECO:0007669"/>
    <property type="project" value="UniProtKB-ARBA"/>
</dbReference>
<evidence type="ECO:0000259" key="10">
    <source>
        <dbReference type="Pfam" id="PF02775"/>
    </source>
</evidence>
<dbReference type="AlphaFoldDB" id="A0A2M7E4S3"/>
<dbReference type="EMBL" id="PETM01000030">
    <property type="protein sequence ID" value="PIV62715.1"/>
    <property type="molecule type" value="Genomic_DNA"/>
</dbReference>
<comment type="caution">
    <text evidence="12">The sequence shown here is derived from an EMBL/GenBank/DDBJ whole genome shotgun (WGS) entry which is preliminary data.</text>
</comment>
<evidence type="ECO:0000256" key="8">
    <source>
        <dbReference type="ARBA" id="ARBA00023014"/>
    </source>
</evidence>
<dbReference type="Gene3D" id="3.40.50.970">
    <property type="match status" value="1"/>
</dbReference>
<dbReference type="InterPro" id="IPR011766">
    <property type="entry name" value="TPP_enzyme_TPP-bd"/>
</dbReference>
<keyword evidence="5" id="KW-0460">Magnesium</keyword>
<dbReference type="GO" id="GO:0046872">
    <property type="term" value="F:metal ion binding"/>
    <property type="evidence" value="ECO:0007669"/>
    <property type="project" value="UniProtKB-KW"/>
</dbReference>
<dbReference type="Proteomes" id="UP000230116">
    <property type="component" value="Unassembled WGS sequence"/>
</dbReference>